<feature type="compositionally biased region" description="Acidic residues" evidence="1">
    <location>
        <begin position="83"/>
        <end position="112"/>
    </location>
</feature>
<dbReference type="InterPro" id="IPR051608">
    <property type="entry name" value="RQC_Subunit_NEMF"/>
</dbReference>
<dbReference type="InterPro" id="IPR059101">
    <property type="entry name" value="NFACT-R_2"/>
</dbReference>
<feature type="chain" id="PRO_5040312888" description="NFACT protein RNA binding domain-containing protein" evidence="2">
    <location>
        <begin position="24"/>
        <end position="498"/>
    </location>
</feature>
<dbReference type="AlphaFoldDB" id="A0A9N8HNJ8"/>
<dbReference type="Proteomes" id="UP001153069">
    <property type="component" value="Unassembled WGS sequence"/>
</dbReference>
<dbReference type="PANTHER" id="PTHR15239:SF6">
    <property type="entry name" value="RIBOSOME QUALITY CONTROL COMPLEX SUBUNIT NEMF"/>
    <property type="match status" value="1"/>
</dbReference>
<gene>
    <name evidence="4" type="ORF">SEMRO_992_G228830.1</name>
</gene>
<dbReference type="Pfam" id="PF18297">
    <property type="entry name" value="NFACT-R_2"/>
    <property type="match status" value="1"/>
</dbReference>
<feature type="compositionally biased region" description="Low complexity" evidence="1">
    <location>
        <begin position="292"/>
        <end position="306"/>
    </location>
</feature>
<dbReference type="GO" id="GO:0000049">
    <property type="term" value="F:tRNA binding"/>
    <property type="evidence" value="ECO:0007669"/>
    <property type="project" value="TreeGrafter"/>
</dbReference>
<feature type="region of interest" description="Disordered" evidence="1">
    <location>
        <begin position="271"/>
        <end position="325"/>
    </location>
</feature>
<evidence type="ECO:0000313" key="4">
    <source>
        <dbReference type="EMBL" id="CAB9519145.1"/>
    </source>
</evidence>
<dbReference type="GO" id="GO:0072344">
    <property type="term" value="P:rescue of stalled ribosome"/>
    <property type="evidence" value="ECO:0007669"/>
    <property type="project" value="TreeGrafter"/>
</dbReference>
<dbReference type="GO" id="GO:0043023">
    <property type="term" value="F:ribosomal large subunit binding"/>
    <property type="evidence" value="ECO:0007669"/>
    <property type="project" value="TreeGrafter"/>
</dbReference>
<feature type="region of interest" description="Disordered" evidence="1">
    <location>
        <begin position="448"/>
        <end position="498"/>
    </location>
</feature>
<feature type="compositionally biased region" description="Basic residues" evidence="1">
    <location>
        <begin position="464"/>
        <end position="489"/>
    </location>
</feature>
<sequence>MTNSPRSTHVAALLLLMPLLATGFQLRTLPRLSAVGIPNMAVQPFRGKPIFTPRCGKLFSTTSPKDTDTDIPVESTNRGTWEEEHDDDEEEEELSQEESDDEIDANEDDDDNSPLLQEYEHWMKAISKAQTGLSKKQTSLEHERSKAQALEDTVSRAQLIVNNLYLFNNNNNNNNNNKDDNVYYVVDWEKDGIEVELKLDPQYESASAEADALFAQARKLKRGSKVVEELLEQVKQALQLLMDCQADLESAKQPQQAMDEGRVRLVQDRLRRTSSTTQFQEPQTQSRDVTTNNSRNNNQNSNSRHNNNNKKNKKPALGTPASHVRKLLTPNGATVLVGRNRRGNEYLTFTQARGNDIWMHARGTPGAHILVLDRRGSVRPTDACMEFAAHLAAFYSDGRAEAKVPVTVAAPKHLLKPRGAPLGAVKLRQEGQVLYGCPELVPPELVQARAQSGQSEEYRSADKAKHRKQTRQRQQRKRTGSSNNKRRNKQQQQQEEDG</sequence>
<feature type="domain" description="NFACT protein RNA binding" evidence="3">
    <location>
        <begin position="325"/>
        <end position="412"/>
    </location>
</feature>
<organism evidence="4 5">
    <name type="scientific">Seminavis robusta</name>
    <dbReference type="NCBI Taxonomy" id="568900"/>
    <lineage>
        <taxon>Eukaryota</taxon>
        <taxon>Sar</taxon>
        <taxon>Stramenopiles</taxon>
        <taxon>Ochrophyta</taxon>
        <taxon>Bacillariophyta</taxon>
        <taxon>Bacillariophyceae</taxon>
        <taxon>Bacillariophycidae</taxon>
        <taxon>Naviculales</taxon>
        <taxon>Naviculaceae</taxon>
        <taxon>Seminavis</taxon>
    </lineage>
</organism>
<evidence type="ECO:0000259" key="3">
    <source>
        <dbReference type="Pfam" id="PF18297"/>
    </source>
</evidence>
<feature type="region of interest" description="Disordered" evidence="1">
    <location>
        <begin position="53"/>
        <end position="113"/>
    </location>
</feature>
<evidence type="ECO:0000256" key="2">
    <source>
        <dbReference type="SAM" id="SignalP"/>
    </source>
</evidence>
<keyword evidence="5" id="KW-1185">Reference proteome</keyword>
<feature type="compositionally biased region" description="Polar residues" evidence="1">
    <location>
        <begin position="273"/>
        <end position="291"/>
    </location>
</feature>
<dbReference type="EMBL" id="CAICTM010000990">
    <property type="protein sequence ID" value="CAB9519145.1"/>
    <property type="molecule type" value="Genomic_DNA"/>
</dbReference>
<dbReference type="GO" id="GO:1990112">
    <property type="term" value="C:RQC complex"/>
    <property type="evidence" value="ECO:0007669"/>
    <property type="project" value="TreeGrafter"/>
</dbReference>
<keyword evidence="2" id="KW-0732">Signal</keyword>
<evidence type="ECO:0000313" key="5">
    <source>
        <dbReference type="Proteomes" id="UP001153069"/>
    </source>
</evidence>
<reference evidence="4" key="1">
    <citation type="submission" date="2020-06" db="EMBL/GenBank/DDBJ databases">
        <authorList>
            <consortium name="Plant Systems Biology data submission"/>
        </authorList>
    </citation>
    <scope>NUCLEOTIDE SEQUENCE</scope>
    <source>
        <strain evidence="4">D6</strain>
    </source>
</reference>
<dbReference type="PANTHER" id="PTHR15239">
    <property type="entry name" value="NUCLEAR EXPORT MEDIATOR FACTOR NEMF"/>
    <property type="match status" value="1"/>
</dbReference>
<protein>
    <recommendedName>
        <fullName evidence="3">NFACT protein RNA binding domain-containing protein</fullName>
    </recommendedName>
</protein>
<feature type="signal peptide" evidence="2">
    <location>
        <begin position="1"/>
        <end position="23"/>
    </location>
</feature>
<comment type="caution">
    <text evidence="4">The sequence shown here is derived from an EMBL/GenBank/DDBJ whole genome shotgun (WGS) entry which is preliminary data.</text>
</comment>
<evidence type="ECO:0000256" key="1">
    <source>
        <dbReference type="SAM" id="MobiDB-lite"/>
    </source>
</evidence>
<dbReference type="OrthoDB" id="436717at2759"/>
<accession>A0A9N8HNJ8</accession>
<proteinExistence type="predicted"/>
<name>A0A9N8HNJ8_9STRA</name>